<protein>
    <submittedName>
        <fullName evidence="2">Uncharacterized protein</fullName>
    </submittedName>
</protein>
<dbReference type="AlphaFoldDB" id="A0A7C9QU95"/>
<evidence type="ECO:0000256" key="1">
    <source>
        <dbReference type="SAM" id="MobiDB-lite"/>
    </source>
</evidence>
<keyword evidence="3" id="KW-1185">Reference proteome</keyword>
<dbReference type="Pfam" id="PF05396">
    <property type="entry name" value="Phage_T7_Capsid"/>
    <property type="match status" value="1"/>
</dbReference>
<dbReference type="InterPro" id="IPR008768">
    <property type="entry name" value="Gp9-like"/>
</dbReference>
<dbReference type="RefSeq" id="WP_163679700.1">
    <property type="nucleotide sequence ID" value="NZ_JAAIYP010000038.1"/>
</dbReference>
<comment type="caution">
    <text evidence="2">The sequence shown here is derived from an EMBL/GenBank/DDBJ whole genome shotgun (WGS) entry which is preliminary data.</text>
</comment>
<feature type="compositionally biased region" description="Acidic residues" evidence="1">
    <location>
        <begin position="1"/>
        <end position="14"/>
    </location>
</feature>
<organism evidence="2 3">
    <name type="scientific">Magnetospirillum aberrantis SpK</name>
    <dbReference type="NCBI Taxonomy" id="908842"/>
    <lineage>
        <taxon>Bacteria</taxon>
        <taxon>Pseudomonadati</taxon>
        <taxon>Pseudomonadota</taxon>
        <taxon>Alphaproteobacteria</taxon>
        <taxon>Rhodospirillales</taxon>
        <taxon>Rhodospirillaceae</taxon>
        <taxon>Magnetospirillum</taxon>
    </lineage>
</organism>
<sequence length="240" mass="27028">MLYEDSLDPGESELDAPAIPEKFRDPRSGGLRTDALLSAYLELERRMHAMVKVPGPECSDEERCAFHRALGVPDSPDGYKIATRHELLTPDAEVNRRLHAGGFTPDQAQLVYDLAHDCVLPMLARLNQDFDQRRHLDRLKDHYGGDARWSETARQVSAWGRANLPDEVYQALACSPEGVIAMERMMASGEPAMGRAPVPKDDTPDEAELKRMLQDPRYWKKRDPAFIDKVSAGFRRLSGE</sequence>
<evidence type="ECO:0000313" key="3">
    <source>
        <dbReference type="Proteomes" id="UP000480684"/>
    </source>
</evidence>
<accession>A0A7C9QU95</accession>
<dbReference type="Proteomes" id="UP000480684">
    <property type="component" value="Unassembled WGS sequence"/>
</dbReference>
<gene>
    <name evidence="2" type="ORF">G4223_11835</name>
</gene>
<evidence type="ECO:0000313" key="2">
    <source>
        <dbReference type="EMBL" id="NFV80800.1"/>
    </source>
</evidence>
<proteinExistence type="predicted"/>
<feature type="region of interest" description="Disordered" evidence="1">
    <location>
        <begin position="1"/>
        <end position="27"/>
    </location>
</feature>
<reference evidence="2 3" key="1">
    <citation type="submission" date="2020-02" db="EMBL/GenBank/DDBJ databases">
        <authorList>
            <person name="Dziuba M."/>
            <person name="Kuznetsov B."/>
            <person name="Mardanov A."/>
            <person name="Ravin N."/>
            <person name="Grouzdev D."/>
        </authorList>
    </citation>
    <scope>NUCLEOTIDE SEQUENCE [LARGE SCALE GENOMIC DNA]</scope>
    <source>
        <strain evidence="2 3">SpK</strain>
    </source>
</reference>
<dbReference type="EMBL" id="JAAIYP010000038">
    <property type="protein sequence ID" value="NFV80800.1"/>
    <property type="molecule type" value="Genomic_DNA"/>
</dbReference>
<name>A0A7C9QU95_9PROT</name>